<comment type="caution">
    <text evidence="2">The sequence shown here is derived from an EMBL/GenBank/DDBJ whole genome shotgun (WGS) entry which is preliminary data.</text>
</comment>
<sequence length="86" mass="9557">MLLSSHGRPDLDGEAWPNTGRLTVPEYRPLEFYCPPTGPAIWSEGDEICELGIRLKEIELLTLMGEALTAEDIVSACKVSLKLRSR</sequence>
<dbReference type="Proteomes" id="UP001221898">
    <property type="component" value="Unassembled WGS sequence"/>
</dbReference>
<dbReference type="AlphaFoldDB" id="A0AAD7X109"/>
<organism evidence="2 3">
    <name type="scientific">Aldrovandia affinis</name>
    <dbReference type="NCBI Taxonomy" id="143900"/>
    <lineage>
        <taxon>Eukaryota</taxon>
        <taxon>Metazoa</taxon>
        <taxon>Chordata</taxon>
        <taxon>Craniata</taxon>
        <taxon>Vertebrata</taxon>
        <taxon>Euteleostomi</taxon>
        <taxon>Actinopterygii</taxon>
        <taxon>Neopterygii</taxon>
        <taxon>Teleostei</taxon>
        <taxon>Notacanthiformes</taxon>
        <taxon>Halosauridae</taxon>
        <taxon>Aldrovandia</taxon>
    </lineage>
</organism>
<dbReference type="EMBL" id="JAINUG010000007">
    <property type="protein sequence ID" value="KAJ8416263.1"/>
    <property type="molecule type" value="Genomic_DNA"/>
</dbReference>
<proteinExistence type="predicted"/>
<feature type="region of interest" description="Disordered" evidence="1">
    <location>
        <begin position="1"/>
        <end position="20"/>
    </location>
</feature>
<protein>
    <submittedName>
        <fullName evidence="2">Uncharacterized protein</fullName>
    </submittedName>
</protein>
<keyword evidence="3" id="KW-1185">Reference proteome</keyword>
<name>A0AAD7X109_9TELE</name>
<gene>
    <name evidence="2" type="ORF">AAFF_G00382850</name>
</gene>
<reference evidence="2" key="1">
    <citation type="journal article" date="2023" name="Science">
        <title>Genome structures resolve the early diversification of teleost fishes.</title>
        <authorList>
            <person name="Parey E."/>
            <person name="Louis A."/>
            <person name="Montfort J."/>
            <person name="Bouchez O."/>
            <person name="Roques C."/>
            <person name="Iampietro C."/>
            <person name="Lluch J."/>
            <person name="Castinel A."/>
            <person name="Donnadieu C."/>
            <person name="Desvignes T."/>
            <person name="Floi Bucao C."/>
            <person name="Jouanno E."/>
            <person name="Wen M."/>
            <person name="Mejri S."/>
            <person name="Dirks R."/>
            <person name="Jansen H."/>
            <person name="Henkel C."/>
            <person name="Chen W.J."/>
            <person name="Zahm M."/>
            <person name="Cabau C."/>
            <person name="Klopp C."/>
            <person name="Thompson A.W."/>
            <person name="Robinson-Rechavi M."/>
            <person name="Braasch I."/>
            <person name="Lecointre G."/>
            <person name="Bobe J."/>
            <person name="Postlethwait J.H."/>
            <person name="Berthelot C."/>
            <person name="Roest Crollius H."/>
            <person name="Guiguen Y."/>
        </authorList>
    </citation>
    <scope>NUCLEOTIDE SEQUENCE</scope>
    <source>
        <strain evidence="2">NC1722</strain>
    </source>
</reference>
<evidence type="ECO:0000313" key="3">
    <source>
        <dbReference type="Proteomes" id="UP001221898"/>
    </source>
</evidence>
<evidence type="ECO:0000256" key="1">
    <source>
        <dbReference type="SAM" id="MobiDB-lite"/>
    </source>
</evidence>
<evidence type="ECO:0000313" key="2">
    <source>
        <dbReference type="EMBL" id="KAJ8416263.1"/>
    </source>
</evidence>
<accession>A0AAD7X109</accession>